<dbReference type="EMBL" id="LN906597">
    <property type="protein sequence ID" value="CUT18340.1"/>
    <property type="molecule type" value="Genomic_DNA"/>
</dbReference>
<accession>A0A0S4MA15</accession>
<dbReference type="Proteomes" id="UP000198651">
    <property type="component" value="Chromosome I"/>
</dbReference>
<proteinExistence type="predicted"/>
<organism evidence="1 2">
    <name type="scientific">Candidatus Ichthyocystis hellenicum</name>
    <dbReference type="NCBI Taxonomy" id="1561003"/>
    <lineage>
        <taxon>Bacteria</taxon>
        <taxon>Pseudomonadati</taxon>
        <taxon>Pseudomonadota</taxon>
        <taxon>Betaproteobacteria</taxon>
        <taxon>Burkholderiales</taxon>
        <taxon>Candidatus Ichthyocystis</taxon>
    </lineage>
</organism>
<evidence type="ECO:0000313" key="2">
    <source>
        <dbReference type="Proteomes" id="UP000198651"/>
    </source>
</evidence>
<protein>
    <submittedName>
        <fullName evidence="1">Putative membrane protein</fullName>
    </submittedName>
</protein>
<sequence length="37" mass="4316">MVFMTMMVYSIVHFTIFVVVVGDRTNNCYLVPTVFLK</sequence>
<keyword evidence="2" id="KW-1185">Reference proteome</keyword>
<name>A0A0S4MA15_9BURK</name>
<evidence type="ECO:0000313" key="1">
    <source>
        <dbReference type="EMBL" id="CUT18340.1"/>
    </source>
</evidence>
<reference evidence="2" key="1">
    <citation type="submission" date="2015-11" db="EMBL/GenBank/DDBJ databases">
        <authorList>
            <person name="Seth-Smith H.M.B."/>
        </authorList>
    </citation>
    <scope>NUCLEOTIDE SEQUENCE [LARGE SCALE GENOMIC DNA]</scope>
    <source>
        <strain evidence="2">2013Ark11</strain>
    </source>
</reference>
<dbReference type="STRING" id="1561003.Ark11_1543"/>
<gene>
    <name evidence="1" type="ORF">Ark11_1543</name>
</gene>
<dbReference type="AlphaFoldDB" id="A0A0S4MA15"/>